<dbReference type="InterPro" id="IPR009003">
    <property type="entry name" value="Peptidase_S1_PA"/>
</dbReference>
<dbReference type="EMBL" id="JAUBDH010000001">
    <property type="protein sequence ID" value="MDW0108851.1"/>
    <property type="molecule type" value="Genomic_DNA"/>
</dbReference>
<name>A0ABU4FW16_9BACL</name>
<proteinExistence type="predicted"/>
<evidence type="ECO:0000313" key="8">
    <source>
        <dbReference type="EMBL" id="MDW0108851.1"/>
    </source>
</evidence>
<dbReference type="InterPro" id="IPR054528">
    <property type="entry name" value="TcaA_5th"/>
</dbReference>
<accession>A0ABU4FW16</accession>
<dbReference type="Pfam" id="PF13240">
    <property type="entry name" value="Zn_Ribbon_1"/>
    <property type="match status" value="1"/>
</dbReference>
<gene>
    <name evidence="8" type="ORF">QT716_02180</name>
</gene>
<dbReference type="RefSeq" id="WP_317934133.1">
    <property type="nucleotide sequence ID" value="NZ_JAUBDH010000001.1"/>
</dbReference>
<dbReference type="SUPFAM" id="SSF50494">
    <property type="entry name" value="Trypsin-like serine proteases"/>
    <property type="match status" value="1"/>
</dbReference>
<evidence type="ECO:0000256" key="5">
    <source>
        <dbReference type="SAM" id="Phobius"/>
    </source>
</evidence>
<dbReference type="InterPro" id="IPR026870">
    <property type="entry name" value="Zinc_ribbon_dom"/>
</dbReference>
<dbReference type="Pfam" id="PF13365">
    <property type="entry name" value="Trypsin_2"/>
    <property type="match status" value="1"/>
</dbReference>
<dbReference type="Pfam" id="PF22819">
    <property type="entry name" value="TcaA_5th"/>
    <property type="match status" value="1"/>
</dbReference>
<dbReference type="Proteomes" id="UP001280629">
    <property type="component" value="Unassembled WGS sequence"/>
</dbReference>
<dbReference type="PRINTS" id="PR00834">
    <property type="entry name" value="PROTEASES2C"/>
</dbReference>
<feature type="domain" description="Zinc-ribbon" evidence="6">
    <location>
        <begin position="2"/>
        <end position="24"/>
    </location>
</feature>
<feature type="transmembrane region" description="Helical" evidence="5">
    <location>
        <begin position="32"/>
        <end position="55"/>
    </location>
</feature>
<evidence type="ECO:0000259" key="7">
    <source>
        <dbReference type="Pfam" id="PF22819"/>
    </source>
</evidence>
<reference evidence="8 9" key="1">
    <citation type="submission" date="2023-06" db="EMBL/GenBank/DDBJ databases">
        <title>Sporosarcina sp. nov., isolated from Korean traditional fermented seafood 'Jeotgal'.</title>
        <authorList>
            <person name="Yang A.-I."/>
            <person name="Shin N.-R."/>
        </authorList>
    </citation>
    <scope>NUCLEOTIDE SEQUENCE [LARGE SCALE GENOMIC DNA]</scope>
    <source>
        <strain evidence="8 9">KCTC3840</strain>
    </source>
</reference>
<protein>
    <submittedName>
        <fullName evidence="8">Trypsin-like peptidase domain-containing protein</fullName>
    </submittedName>
</protein>
<dbReference type="Gene3D" id="2.40.10.120">
    <property type="match status" value="1"/>
</dbReference>
<keyword evidence="2" id="KW-0378">Hydrolase</keyword>
<evidence type="ECO:0000256" key="3">
    <source>
        <dbReference type="ARBA" id="ARBA00022825"/>
    </source>
</evidence>
<organism evidence="8 9">
    <name type="scientific">Sporosarcina aquimarina</name>
    <dbReference type="NCBI Taxonomy" id="114975"/>
    <lineage>
        <taxon>Bacteria</taxon>
        <taxon>Bacillati</taxon>
        <taxon>Bacillota</taxon>
        <taxon>Bacilli</taxon>
        <taxon>Bacillales</taxon>
        <taxon>Caryophanaceae</taxon>
        <taxon>Sporosarcina</taxon>
    </lineage>
</organism>
<keyword evidence="5" id="KW-0472">Membrane</keyword>
<dbReference type="PANTHER" id="PTHR43343">
    <property type="entry name" value="PEPTIDASE S12"/>
    <property type="match status" value="1"/>
</dbReference>
<keyword evidence="9" id="KW-1185">Reference proteome</keyword>
<sequence length="481" mass="53702">MYCQHCGTQNEEDAKFCANCGKPVKVKKRIGWMMPVAVSSLIVLLLSVAGIGYFVEWDYGRLLHLSDKEPVKPIETAAGEKEQPIQPVVIPPSQPKQQKVSSEKLTKEKTEVIKESLPRVFTIFTGESQGSGFLYKKGGYVVTNAHVVAGYTDVVLRNSDGKDFAGKVIGISDRYDVALIQSDAFSQLQPLAMESAETSIGTEVIAIGSPQGFENSASIGYLTGLNRDMEMNFVYEKIYQIDAQIDQGSSGGPLLDAKTGRVIGINSLLYKENNFFGFSIPMHSVIGLVDQWAASPMSSNAVASLFGVYENYAGYDYEGDIAYDDEYSDFYEGEEESYEQDEYEDDYDYEFDHEGDAYPVDGQFNEQSLTAFMTMFRQEYEASLQAGESVFIMDYLKPDAPIAAEFQKFIQEVAADGRHYEFYSDTISRIAIYEGQALVTMDLSYSITDVQSEQNFIEKSKTYTVIIDEGIYYQISNVVDN</sequence>
<dbReference type="PANTHER" id="PTHR43343:SF3">
    <property type="entry name" value="PROTEASE DO-LIKE 8, CHLOROPLASTIC"/>
    <property type="match status" value="1"/>
</dbReference>
<keyword evidence="1" id="KW-0645">Protease</keyword>
<evidence type="ECO:0000256" key="4">
    <source>
        <dbReference type="SAM" id="MobiDB-lite"/>
    </source>
</evidence>
<keyword evidence="3" id="KW-0720">Serine protease</keyword>
<feature type="region of interest" description="Disordered" evidence="4">
    <location>
        <begin position="83"/>
        <end position="104"/>
    </location>
</feature>
<comment type="caution">
    <text evidence="8">The sequence shown here is derived from an EMBL/GenBank/DDBJ whole genome shotgun (WGS) entry which is preliminary data.</text>
</comment>
<dbReference type="InterPro" id="IPR001940">
    <property type="entry name" value="Peptidase_S1C"/>
</dbReference>
<evidence type="ECO:0000313" key="9">
    <source>
        <dbReference type="Proteomes" id="UP001280629"/>
    </source>
</evidence>
<evidence type="ECO:0000259" key="6">
    <source>
        <dbReference type="Pfam" id="PF13240"/>
    </source>
</evidence>
<evidence type="ECO:0000256" key="1">
    <source>
        <dbReference type="ARBA" id="ARBA00022670"/>
    </source>
</evidence>
<dbReference type="InterPro" id="IPR051201">
    <property type="entry name" value="Chloro_Bact_Ser_Proteases"/>
</dbReference>
<evidence type="ECO:0000256" key="2">
    <source>
        <dbReference type="ARBA" id="ARBA00022801"/>
    </source>
</evidence>
<keyword evidence="5" id="KW-1133">Transmembrane helix</keyword>
<keyword evidence="5" id="KW-0812">Transmembrane</keyword>
<feature type="domain" description="TcaA protein NTF2-like" evidence="7">
    <location>
        <begin position="367"/>
        <end position="477"/>
    </location>
</feature>